<dbReference type="KEGG" id="fli:Fleli_0752"/>
<proteinExistence type="predicted"/>
<dbReference type="EMBL" id="CP003345">
    <property type="protein sequence ID" value="AFM03212.1"/>
    <property type="molecule type" value="Genomic_DNA"/>
</dbReference>
<dbReference type="SUPFAM" id="SSF53067">
    <property type="entry name" value="Actin-like ATPase domain"/>
    <property type="match status" value="2"/>
</dbReference>
<dbReference type="Gene3D" id="3.30.420.40">
    <property type="match status" value="1"/>
</dbReference>
<dbReference type="Pfam" id="PF02541">
    <property type="entry name" value="Ppx-GppA"/>
    <property type="match status" value="1"/>
</dbReference>
<reference evidence="3" key="1">
    <citation type="submission" date="2012-06" db="EMBL/GenBank/DDBJ databases">
        <title>The complete genome of Flexibacter litoralis DSM 6794.</title>
        <authorList>
            <person name="Lucas S."/>
            <person name="Copeland A."/>
            <person name="Lapidus A."/>
            <person name="Glavina del Rio T."/>
            <person name="Dalin E."/>
            <person name="Tice H."/>
            <person name="Bruce D."/>
            <person name="Goodwin L."/>
            <person name="Pitluck S."/>
            <person name="Peters L."/>
            <person name="Ovchinnikova G."/>
            <person name="Lu M."/>
            <person name="Kyrpides N."/>
            <person name="Mavromatis K."/>
            <person name="Ivanova N."/>
            <person name="Brettin T."/>
            <person name="Detter J.C."/>
            <person name="Han C."/>
            <person name="Larimer F."/>
            <person name="Land M."/>
            <person name="Hauser L."/>
            <person name="Markowitz V."/>
            <person name="Cheng J.-F."/>
            <person name="Hugenholtz P."/>
            <person name="Woyke T."/>
            <person name="Wu D."/>
            <person name="Spring S."/>
            <person name="Lang E."/>
            <person name="Kopitz M."/>
            <person name="Brambilla E."/>
            <person name="Klenk H.-P."/>
            <person name="Eisen J.A."/>
        </authorList>
    </citation>
    <scope>NUCLEOTIDE SEQUENCE [LARGE SCALE GENOMIC DNA]</scope>
    <source>
        <strain evidence="3">ATCC 23117 / DSM 6794 / NBRC 15988 / NCIMB 1366 / Sio-4</strain>
    </source>
</reference>
<dbReference type="Gene3D" id="3.30.420.150">
    <property type="entry name" value="Exopolyphosphatase. Domain 2"/>
    <property type="match status" value="1"/>
</dbReference>
<dbReference type="GO" id="GO:0016462">
    <property type="term" value="F:pyrophosphatase activity"/>
    <property type="evidence" value="ECO:0007669"/>
    <property type="project" value="TreeGrafter"/>
</dbReference>
<feature type="domain" description="Ppx/GppA phosphatase N-terminal" evidence="1">
    <location>
        <begin position="37"/>
        <end position="306"/>
    </location>
</feature>
<dbReference type="HOGENOM" id="CLU_025908_1_3_10"/>
<dbReference type="InterPro" id="IPR043129">
    <property type="entry name" value="ATPase_NBD"/>
</dbReference>
<evidence type="ECO:0000313" key="2">
    <source>
        <dbReference type="EMBL" id="AFM03212.1"/>
    </source>
</evidence>
<name>I4AGX7_BERLS</name>
<dbReference type="InterPro" id="IPR003695">
    <property type="entry name" value="Ppx_GppA_N"/>
</dbReference>
<accession>I4AGX7</accession>
<dbReference type="PANTHER" id="PTHR30005:SF0">
    <property type="entry name" value="RETROGRADE REGULATION PROTEIN 2"/>
    <property type="match status" value="1"/>
</dbReference>
<dbReference type="InterPro" id="IPR050273">
    <property type="entry name" value="GppA/Ppx_hydrolase"/>
</dbReference>
<protein>
    <submittedName>
        <fullName evidence="2">Exopolyphosphatase</fullName>
    </submittedName>
</protein>
<keyword evidence="3" id="KW-1185">Reference proteome</keyword>
<dbReference type="PANTHER" id="PTHR30005">
    <property type="entry name" value="EXOPOLYPHOSPHATASE"/>
    <property type="match status" value="1"/>
</dbReference>
<dbReference type="Proteomes" id="UP000006054">
    <property type="component" value="Chromosome"/>
</dbReference>
<dbReference type="OrthoDB" id="9814545at2"/>
<evidence type="ECO:0000313" key="3">
    <source>
        <dbReference type="Proteomes" id="UP000006054"/>
    </source>
</evidence>
<dbReference type="eggNOG" id="COG0248">
    <property type="taxonomic scope" value="Bacteria"/>
</dbReference>
<dbReference type="STRING" id="880071.Fleli_0752"/>
<gene>
    <name evidence="2" type="ordered locus">Fleli_0752</name>
</gene>
<dbReference type="PATRIC" id="fig|880071.3.peg.725"/>
<sequence length="316" mass="36016">MINNSQDSLQKDLRLAAIDIGSNALRLHISRVRFSEKDGFPSFKRVEQVRFPLRLGTDVFSLTHEISPKNEEKFIEVMQAFKHVMQVFEVNDYMACATSAMREAKNGQQIVERVKQEVGIQINIINGDMEAELINKSILSYVSTDNFVHIDVGGGSTEVNIYHNFNKIDAHSFDMGSVRSITTDKKTATKEYIEQENKTLKEWIQKAIKPLSTNVNAVGTGGNINKLYDLSKNSRSGKPLSIKEMERLYKELKKRNYQERIIDFGLNDDRADVIIPATEIYLKVMKAANIKEIIVPKVGLREGIIQYLFEKNNTTH</sequence>
<dbReference type="CDD" id="cd24006">
    <property type="entry name" value="ASKHA_NBD_PPX_GppA"/>
    <property type="match status" value="1"/>
</dbReference>
<evidence type="ECO:0000259" key="1">
    <source>
        <dbReference type="Pfam" id="PF02541"/>
    </source>
</evidence>
<dbReference type="RefSeq" id="WP_014796670.1">
    <property type="nucleotide sequence ID" value="NC_018018.1"/>
</dbReference>
<dbReference type="AlphaFoldDB" id="I4AGX7"/>
<organism evidence="2 3">
    <name type="scientific">Bernardetia litoralis (strain ATCC 23117 / DSM 6794 / NBRC 15988 / NCIMB 1366 / Fx l1 / Sio-4)</name>
    <name type="common">Flexibacter litoralis</name>
    <dbReference type="NCBI Taxonomy" id="880071"/>
    <lineage>
        <taxon>Bacteria</taxon>
        <taxon>Pseudomonadati</taxon>
        <taxon>Bacteroidota</taxon>
        <taxon>Cytophagia</taxon>
        <taxon>Cytophagales</taxon>
        <taxon>Bernardetiaceae</taxon>
        <taxon>Bernardetia</taxon>
    </lineage>
</organism>